<proteinExistence type="predicted"/>
<keyword evidence="3" id="KW-1185">Reference proteome</keyword>
<dbReference type="AlphaFoldDB" id="A0A1H5PPR4"/>
<organism evidence="2 3">
    <name type="scientific">Jiangella alba</name>
    <dbReference type="NCBI Taxonomy" id="561176"/>
    <lineage>
        <taxon>Bacteria</taxon>
        <taxon>Bacillati</taxon>
        <taxon>Actinomycetota</taxon>
        <taxon>Actinomycetes</taxon>
        <taxon>Jiangellales</taxon>
        <taxon>Jiangellaceae</taxon>
        <taxon>Jiangella</taxon>
    </lineage>
</organism>
<dbReference type="EMBL" id="FNUC01000004">
    <property type="protein sequence ID" value="SEF15892.1"/>
    <property type="molecule type" value="Genomic_DNA"/>
</dbReference>
<dbReference type="STRING" id="561176.SAMN04488561_5122"/>
<accession>A0A1H5PPR4</accession>
<sequence length="107" mass="11588">MKGKLILLAGAAVGYVLGTRAGRQRYEELKGRADALWHDPKVQQKVTDAQEAVRARAPELQEKLTDAASRASDKVRSTMHRHNGDGDGSDIAEVSAHGRNGHYPQSG</sequence>
<dbReference type="OrthoDB" id="5125216at2"/>
<gene>
    <name evidence="2" type="ORF">SAMN04488561_5122</name>
</gene>
<evidence type="ECO:0000313" key="3">
    <source>
        <dbReference type="Proteomes" id="UP000181980"/>
    </source>
</evidence>
<feature type="compositionally biased region" description="Basic and acidic residues" evidence="1">
    <location>
        <begin position="57"/>
        <end position="76"/>
    </location>
</feature>
<protein>
    <recommendedName>
        <fullName evidence="4">YtxH domain-containing protein</fullName>
    </recommendedName>
</protein>
<evidence type="ECO:0000256" key="1">
    <source>
        <dbReference type="SAM" id="MobiDB-lite"/>
    </source>
</evidence>
<dbReference type="RefSeq" id="WP_069109074.1">
    <property type="nucleotide sequence ID" value="NZ_FNUC01000004.1"/>
</dbReference>
<feature type="region of interest" description="Disordered" evidence="1">
    <location>
        <begin position="57"/>
        <end position="107"/>
    </location>
</feature>
<evidence type="ECO:0008006" key="4">
    <source>
        <dbReference type="Google" id="ProtNLM"/>
    </source>
</evidence>
<reference evidence="3" key="1">
    <citation type="submission" date="2016-10" db="EMBL/GenBank/DDBJ databases">
        <authorList>
            <person name="Varghese N."/>
            <person name="Submissions S."/>
        </authorList>
    </citation>
    <scope>NUCLEOTIDE SEQUENCE [LARGE SCALE GENOMIC DNA]</scope>
    <source>
        <strain evidence="3">DSM 45237</strain>
    </source>
</reference>
<dbReference type="Proteomes" id="UP000181980">
    <property type="component" value="Unassembled WGS sequence"/>
</dbReference>
<name>A0A1H5PPR4_9ACTN</name>
<evidence type="ECO:0000313" key="2">
    <source>
        <dbReference type="EMBL" id="SEF15892.1"/>
    </source>
</evidence>